<evidence type="ECO:0000313" key="2">
    <source>
        <dbReference type="EMBL" id="GAA2039750.1"/>
    </source>
</evidence>
<accession>A0ABN2ULA5</accession>
<reference evidence="2 3" key="1">
    <citation type="journal article" date="2019" name="Int. J. Syst. Evol. Microbiol.">
        <title>The Global Catalogue of Microorganisms (GCM) 10K type strain sequencing project: providing services to taxonomists for standard genome sequencing and annotation.</title>
        <authorList>
            <consortium name="The Broad Institute Genomics Platform"/>
            <consortium name="The Broad Institute Genome Sequencing Center for Infectious Disease"/>
            <person name="Wu L."/>
            <person name="Ma J."/>
        </authorList>
    </citation>
    <scope>NUCLEOTIDE SEQUENCE [LARGE SCALE GENOMIC DNA]</scope>
    <source>
        <strain evidence="2 3">JCM 13595</strain>
    </source>
</reference>
<feature type="transmembrane region" description="Helical" evidence="1">
    <location>
        <begin position="36"/>
        <end position="55"/>
    </location>
</feature>
<dbReference type="EMBL" id="BAAAMN010000041">
    <property type="protein sequence ID" value="GAA2039750.1"/>
    <property type="molecule type" value="Genomic_DNA"/>
</dbReference>
<protein>
    <recommendedName>
        <fullName evidence="4">Secreted protein</fullName>
    </recommendedName>
</protein>
<keyword evidence="1" id="KW-0812">Transmembrane</keyword>
<proteinExistence type="predicted"/>
<evidence type="ECO:0000313" key="3">
    <source>
        <dbReference type="Proteomes" id="UP001501461"/>
    </source>
</evidence>
<evidence type="ECO:0000256" key="1">
    <source>
        <dbReference type="SAM" id="Phobius"/>
    </source>
</evidence>
<evidence type="ECO:0008006" key="4">
    <source>
        <dbReference type="Google" id="ProtNLM"/>
    </source>
</evidence>
<sequence length="64" mass="6813">MAEPPRGRTTIWLLSGMLAVLGASIALLATMEYFTATLVMVGLAALVTVGLGIVLSRRENHDRS</sequence>
<name>A0ABN2ULA5_9MICC</name>
<gene>
    <name evidence="2" type="ORF">GCM10009720_20370</name>
</gene>
<keyword evidence="1" id="KW-1133">Transmembrane helix</keyword>
<feature type="transmembrane region" description="Helical" evidence="1">
    <location>
        <begin position="12"/>
        <end position="30"/>
    </location>
</feature>
<organism evidence="2 3">
    <name type="scientific">Yaniella flava</name>
    <dbReference type="NCBI Taxonomy" id="287930"/>
    <lineage>
        <taxon>Bacteria</taxon>
        <taxon>Bacillati</taxon>
        <taxon>Actinomycetota</taxon>
        <taxon>Actinomycetes</taxon>
        <taxon>Micrococcales</taxon>
        <taxon>Micrococcaceae</taxon>
        <taxon>Yaniella</taxon>
    </lineage>
</organism>
<dbReference type="RefSeq" id="WP_343958238.1">
    <property type="nucleotide sequence ID" value="NZ_BAAAMN010000041.1"/>
</dbReference>
<comment type="caution">
    <text evidence="2">The sequence shown here is derived from an EMBL/GenBank/DDBJ whole genome shotgun (WGS) entry which is preliminary data.</text>
</comment>
<dbReference type="Proteomes" id="UP001501461">
    <property type="component" value="Unassembled WGS sequence"/>
</dbReference>
<keyword evidence="3" id="KW-1185">Reference proteome</keyword>
<keyword evidence="1" id="KW-0472">Membrane</keyword>